<evidence type="ECO:0000313" key="2">
    <source>
        <dbReference type="EMBL" id="AUB44245.1"/>
    </source>
</evidence>
<sequence length="257" mass="29426">MLENKSSTLDKIREVNPGGVSDNILIFRLNRILTETTGQASSSLDSPTQKSPSELSETARQELGELLTQGQIQPEYKQQLKQEYLSYYLNKFGLESPQNTLNKQQGILAQLELFKQRIKKADPTQKQFLSAASKQINTPEEQNKTFIKTVVDNIVTKGKELGNHIRGYDVNGYKTQLRLQDNKQILSVERTNSQSTQPNPAFKAEKSDSKEFNILQDNLSQQEVKQITELAQQQRQLQSRFEERKQQQKNNRPEIGD</sequence>
<accession>A0A2K8TAY4</accession>
<reference evidence="2 3" key="1">
    <citation type="submission" date="2017-11" db="EMBL/GenBank/DDBJ databases">
        <title>Complete genome of a free-living desiccation-tolerant cyanobacterium and its photosynthetic adaptation to extreme terrestrial habitat.</title>
        <authorList>
            <person name="Shang J."/>
        </authorList>
    </citation>
    <scope>NUCLEOTIDE SEQUENCE [LARGE SCALE GENOMIC DNA]</scope>
    <source>
        <strain evidence="2 3">CCNUN1</strain>
        <plasmid evidence="3">pnfsy08</plasmid>
    </source>
</reference>
<gene>
    <name evidence="2" type="ORF">COO91_10468</name>
</gene>
<protein>
    <submittedName>
        <fullName evidence="2">Uncharacterized protein</fullName>
    </submittedName>
</protein>
<name>A0A2K8TAY4_9NOSO</name>
<dbReference type="RefSeq" id="WP_100904049.1">
    <property type="nucleotide sequence ID" value="NZ_CAWNNC010000009.1"/>
</dbReference>
<dbReference type="Proteomes" id="UP000232003">
    <property type="component" value="Plasmid pNFSY08"/>
</dbReference>
<dbReference type="AlphaFoldDB" id="A0A2K8TAY4"/>
<keyword evidence="3" id="KW-1185">Reference proteome</keyword>
<dbReference type="EMBL" id="CP024793">
    <property type="protein sequence ID" value="AUB44245.1"/>
    <property type="molecule type" value="Genomic_DNA"/>
</dbReference>
<feature type="region of interest" description="Disordered" evidence="1">
    <location>
        <begin position="189"/>
        <end position="209"/>
    </location>
</feature>
<geneLocation type="plasmid" evidence="3">
    <name>pnfsy08</name>
</geneLocation>
<feature type="compositionally biased region" description="Polar residues" evidence="1">
    <location>
        <begin position="189"/>
        <end position="199"/>
    </location>
</feature>
<feature type="compositionally biased region" description="Polar residues" evidence="1">
    <location>
        <begin position="38"/>
        <end position="56"/>
    </location>
</feature>
<keyword evidence="2" id="KW-0614">Plasmid</keyword>
<feature type="region of interest" description="Disordered" evidence="1">
    <location>
        <begin position="38"/>
        <end position="57"/>
    </location>
</feature>
<dbReference type="KEGG" id="nfl:COO91_10468"/>
<evidence type="ECO:0000256" key="1">
    <source>
        <dbReference type="SAM" id="MobiDB-lite"/>
    </source>
</evidence>
<evidence type="ECO:0000313" key="3">
    <source>
        <dbReference type="Proteomes" id="UP000232003"/>
    </source>
</evidence>
<proteinExistence type="predicted"/>
<organism evidence="2 3">
    <name type="scientific">Nostoc flagelliforme CCNUN1</name>
    <dbReference type="NCBI Taxonomy" id="2038116"/>
    <lineage>
        <taxon>Bacteria</taxon>
        <taxon>Bacillati</taxon>
        <taxon>Cyanobacteriota</taxon>
        <taxon>Cyanophyceae</taxon>
        <taxon>Nostocales</taxon>
        <taxon>Nostocaceae</taxon>
        <taxon>Nostoc</taxon>
    </lineage>
</organism>
<feature type="region of interest" description="Disordered" evidence="1">
    <location>
        <begin position="235"/>
        <end position="257"/>
    </location>
</feature>
<feature type="compositionally biased region" description="Basic and acidic residues" evidence="1">
    <location>
        <begin position="240"/>
        <end position="257"/>
    </location>
</feature>